<evidence type="ECO:0000313" key="2">
    <source>
        <dbReference type="Proteomes" id="UP000319375"/>
    </source>
</evidence>
<keyword evidence="2" id="KW-1185">Reference proteome</keyword>
<dbReference type="InterPro" id="IPR001753">
    <property type="entry name" value="Enoyl-CoA_hydra/iso"/>
</dbReference>
<dbReference type="PANTHER" id="PTHR11941">
    <property type="entry name" value="ENOYL-COA HYDRATASE-RELATED"/>
    <property type="match status" value="1"/>
</dbReference>
<dbReference type="Proteomes" id="UP000319375">
    <property type="component" value="Unassembled WGS sequence"/>
</dbReference>
<name>A0A5C5RYH5_9ACTN</name>
<dbReference type="EMBL" id="VIGX01000013">
    <property type="protein sequence ID" value="TWS27490.1"/>
    <property type="molecule type" value="Genomic_DNA"/>
</dbReference>
<evidence type="ECO:0000313" key="1">
    <source>
        <dbReference type="EMBL" id="TWS27490.1"/>
    </source>
</evidence>
<sequence length="222" mass="22909">MVNLTRDGAVLICDLGDGENRLDGVLVGALHAVLDDVESASGPAALVTTGSGRFYSNGLEPESFALDGYLDAVQSLLGRLLGSGVPTVAALQGHTYAGGLLLALAHDRRVMRADRGYLCLPEARLGFPFLPGMSALVAARVAPAVAHAAMVTAERYDADAAVNARLVDEIAEPGEVLATAVDRAAELAPLRGSNLAAIKRTLYRDALDRLAEPAILPAASGA</sequence>
<protein>
    <submittedName>
        <fullName evidence="1">Enoyl-CoA hydratase/isomerase family protein</fullName>
    </submittedName>
</protein>
<comment type="caution">
    <text evidence="1">The sequence shown here is derived from an EMBL/GenBank/DDBJ whole genome shotgun (WGS) entry which is preliminary data.</text>
</comment>
<dbReference type="Gene3D" id="3.90.226.10">
    <property type="entry name" value="2-enoyl-CoA Hydratase, Chain A, domain 1"/>
    <property type="match status" value="1"/>
</dbReference>
<organism evidence="1 2">
    <name type="scientific">Tsukamurella conjunctivitidis</name>
    <dbReference type="NCBI Taxonomy" id="2592068"/>
    <lineage>
        <taxon>Bacteria</taxon>
        <taxon>Bacillati</taxon>
        <taxon>Actinomycetota</taxon>
        <taxon>Actinomycetes</taxon>
        <taxon>Mycobacteriales</taxon>
        <taxon>Tsukamurellaceae</taxon>
        <taxon>Tsukamurella</taxon>
    </lineage>
</organism>
<dbReference type="Pfam" id="PF00378">
    <property type="entry name" value="ECH_1"/>
    <property type="match status" value="1"/>
</dbReference>
<dbReference type="InterPro" id="IPR029045">
    <property type="entry name" value="ClpP/crotonase-like_dom_sf"/>
</dbReference>
<gene>
    <name evidence="1" type="ORF">FK530_18405</name>
</gene>
<dbReference type="AlphaFoldDB" id="A0A5C5RYH5"/>
<dbReference type="GO" id="GO:0004165">
    <property type="term" value="F:delta(3)-delta(2)-enoyl-CoA isomerase activity"/>
    <property type="evidence" value="ECO:0007669"/>
    <property type="project" value="TreeGrafter"/>
</dbReference>
<proteinExistence type="predicted"/>
<dbReference type="GO" id="GO:0006635">
    <property type="term" value="P:fatty acid beta-oxidation"/>
    <property type="evidence" value="ECO:0007669"/>
    <property type="project" value="TreeGrafter"/>
</dbReference>
<dbReference type="SUPFAM" id="SSF52096">
    <property type="entry name" value="ClpP/crotonase"/>
    <property type="match status" value="1"/>
</dbReference>
<dbReference type="CDD" id="cd06558">
    <property type="entry name" value="crotonase-like"/>
    <property type="match status" value="1"/>
</dbReference>
<dbReference type="PANTHER" id="PTHR11941:SF75">
    <property type="entry name" value="ENOYL-COA HYDRATASE_ISOMERASE FAMILY PROTEIN"/>
    <property type="match status" value="1"/>
</dbReference>
<reference evidence="1 2" key="1">
    <citation type="submission" date="2019-06" db="EMBL/GenBank/DDBJ databases">
        <title>Tsukamurella conjunctivitidis sp. nov., Tsukamurella assacharolytica sp. nov. and Tsukamurella sputae sp. nov. isolated from patients with conjunctivitis, bacteraemia (lymphoma) and respiratory infection (sputum) in Hong Kong.</title>
        <authorList>
            <person name="Teng J.L.L."/>
            <person name="Lee H.H."/>
            <person name="Fong J.Y.H."/>
            <person name="Fok K.M.N."/>
            <person name="Lau S.K.P."/>
            <person name="Woo P.C.Y."/>
        </authorList>
    </citation>
    <scope>NUCLEOTIDE SEQUENCE [LARGE SCALE GENOMIC DNA]</scope>
    <source>
        <strain evidence="1 2">HKU72</strain>
    </source>
</reference>
<dbReference type="RefSeq" id="WP_146488433.1">
    <property type="nucleotide sequence ID" value="NZ_VIGX01000013.1"/>
</dbReference>
<accession>A0A5C5RYH5</accession>
<keyword evidence="1" id="KW-0413">Isomerase</keyword>
<dbReference type="OrthoDB" id="3567227at2"/>